<reference evidence="1 2" key="1">
    <citation type="journal article" date="2019" name="Emerg. Microbes Infect.">
        <title>Comprehensive subspecies identification of 175 nontuberculous mycobacteria species based on 7547 genomic profiles.</title>
        <authorList>
            <person name="Matsumoto Y."/>
            <person name="Kinjo T."/>
            <person name="Motooka D."/>
            <person name="Nabeya D."/>
            <person name="Jung N."/>
            <person name="Uechi K."/>
            <person name="Horii T."/>
            <person name="Iida T."/>
            <person name="Fujita J."/>
            <person name="Nakamura S."/>
        </authorList>
    </citation>
    <scope>NUCLEOTIDE SEQUENCE [LARGE SCALE GENOMIC DNA]</scope>
    <source>
        <strain evidence="1 2">JCM 18113</strain>
    </source>
</reference>
<sequence length="57" mass="6766">MHKKSTPRDFSAWKFVMHASLGDIDTYLWHRQGSNQFCWRPVGKYWGATKTTMDETE</sequence>
<proteinExistence type="predicted"/>
<evidence type="ECO:0000313" key="1">
    <source>
        <dbReference type="EMBL" id="BBY37462.1"/>
    </source>
</evidence>
<dbReference type="Proteomes" id="UP000465812">
    <property type="component" value="Chromosome"/>
</dbReference>
<gene>
    <name evidence="1" type="ORF">MMAN_15960</name>
</gene>
<accession>A0ABM7JPJ0</accession>
<protein>
    <submittedName>
        <fullName evidence="1">Uncharacterized protein</fullName>
    </submittedName>
</protein>
<dbReference type="EMBL" id="AP022590">
    <property type="protein sequence ID" value="BBY37462.1"/>
    <property type="molecule type" value="Genomic_DNA"/>
</dbReference>
<organism evidence="1 2">
    <name type="scientific">Mycobacterium mantenii</name>
    <dbReference type="NCBI Taxonomy" id="560555"/>
    <lineage>
        <taxon>Bacteria</taxon>
        <taxon>Bacillati</taxon>
        <taxon>Actinomycetota</taxon>
        <taxon>Actinomycetes</taxon>
        <taxon>Mycobacteriales</taxon>
        <taxon>Mycobacteriaceae</taxon>
        <taxon>Mycobacterium</taxon>
        <taxon>Mycobacterium avium complex (MAC)</taxon>
    </lineage>
</organism>
<dbReference type="RefSeq" id="WP_165606875.1">
    <property type="nucleotide sequence ID" value="NZ_AP022590.1"/>
</dbReference>
<keyword evidence="2" id="KW-1185">Reference proteome</keyword>
<name>A0ABM7JPJ0_MYCNT</name>
<evidence type="ECO:0000313" key="2">
    <source>
        <dbReference type="Proteomes" id="UP000465812"/>
    </source>
</evidence>